<accession>A0A4C1Y052</accession>
<evidence type="ECO:0000313" key="1">
    <source>
        <dbReference type="EMBL" id="GBP68344.1"/>
    </source>
</evidence>
<reference evidence="1 2" key="1">
    <citation type="journal article" date="2019" name="Commun. Biol.">
        <title>The bagworm genome reveals a unique fibroin gene that provides high tensile strength.</title>
        <authorList>
            <person name="Kono N."/>
            <person name="Nakamura H."/>
            <person name="Ohtoshi R."/>
            <person name="Tomita M."/>
            <person name="Numata K."/>
            <person name="Arakawa K."/>
        </authorList>
    </citation>
    <scope>NUCLEOTIDE SEQUENCE [LARGE SCALE GENOMIC DNA]</scope>
</reference>
<dbReference type="Proteomes" id="UP000299102">
    <property type="component" value="Unassembled WGS sequence"/>
</dbReference>
<protein>
    <submittedName>
        <fullName evidence="1">Uncharacterized protein</fullName>
    </submittedName>
</protein>
<evidence type="ECO:0000313" key="2">
    <source>
        <dbReference type="Proteomes" id="UP000299102"/>
    </source>
</evidence>
<sequence length="223" mass="25234">MYNFVHLQRGFGLIYHLSVFPKNFEKTSLRKERIFQQADKVILTRLGSGMSMDDDVAGSVSRIRQTVGVANLSIKASQQRRSGGHASRRAPAEVTITRSCDPAIHQRGARALPTAKAISAALSPLPCYLLPRVCLTELISTTTISEWAAVMLRLSPLDSLKVIKVEDNCDRFRAVIALLRYYAVTRSEVPVRSHLTLRRPRREKRNFYKPLYPLALNFPDRKQ</sequence>
<gene>
    <name evidence="1" type="ORF">EVAR_31334_1</name>
</gene>
<comment type="caution">
    <text evidence="1">The sequence shown here is derived from an EMBL/GenBank/DDBJ whole genome shotgun (WGS) entry which is preliminary data.</text>
</comment>
<keyword evidence="2" id="KW-1185">Reference proteome</keyword>
<organism evidence="1 2">
    <name type="scientific">Eumeta variegata</name>
    <name type="common">Bagworm moth</name>
    <name type="synonym">Eumeta japonica</name>
    <dbReference type="NCBI Taxonomy" id="151549"/>
    <lineage>
        <taxon>Eukaryota</taxon>
        <taxon>Metazoa</taxon>
        <taxon>Ecdysozoa</taxon>
        <taxon>Arthropoda</taxon>
        <taxon>Hexapoda</taxon>
        <taxon>Insecta</taxon>
        <taxon>Pterygota</taxon>
        <taxon>Neoptera</taxon>
        <taxon>Endopterygota</taxon>
        <taxon>Lepidoptera</taxon>
        <taxon>Glossata</taxon>
        <taxon>Ditrysia</taxon>
        <taxon>Tineoidea</taxon>
        <taxon>Psychidae</taxon>
        <taxon>Oiketicinae</taxon>
        <taxon>Eumeta</taxon>
    </lineage>
</organism>
<proteinExistence type="predicted"/>
<dbReference type="EMBL" id="BGZK01001008">
    <property type="protein sequence ID" value="GBP68344.1"/>
    <property type="molecule type" value="Genomic_DNA"/>
</dbReference>
<name>A0A4C1Y052_EUMVA</name>
<dbReference type="AlphaFoldDB" id="A0A4C1Y052"/>